<dbReference type="InParanoid" id="A0A061GCZ0"/>
<dbReference type="EMBL" id="CM001884">
    <property type="protein sequence ID" value="EOY27263.1"/>
    <property type="molecule type" value="Genomic_DNA"/>
</dbReference>
<dbReference type="HOGENOM" id="CLU_2311273_0_0_1"/>
<name>A0A061GCZ0_THECC</name>
<accession>A0A061GCZ0</accession>
<dbReference type="AlphaFoldDB" id="A0A061GCZ0"/>
<reference evidence="1 2" key="1">
    <citation type="journal article" date="2013" name="Genome Biol.">
        <title>The genome sequence of the most widely cultivated cacao type and its use to identify candidate genes regulating pod color.</title>
        <authorList>
            <person name="Motamayor J.C."/>
            <person name="Mockaitis K."/>
            <person name="Schmutz J."/>
            <person name="Haiminen N."/>
            <person name="Iii D.L."/>
            <person name="Cornejo O."/>
            <person name="Findley S.D."/>
            <person name="Zheng P."/>
            <person name="Utro F."/>
            <person name="Royaert S."/>
            <person name="Saski C."/>
            <person name="Jenkins J."/>
            <person name="Podicheti R."/>
            <person name="Zhao M."/>
            <person name="Scheffler B.E."/>
            <person name="Stack J.C."/>
            <person name="Feltus F.A."/>
            <person name="Mustiga G.M."/>
            <person name="Amores F."/>
            <person name="Phillips W."/>
            <person name="Marelli J.P."/>
            <person name="May G.D."/>
            <person name="Shapiro H."/>
            <person name="Ma J."/>
            <person name="Bustamante C.D."/>
            <person name="Schnell R.J."/>
            <person name="Main D."/>
            <person name="Gilbert D."/>
            <person name="Parida L."/>
            <person name="Kuhn D.N."/>
        </authorList>
    </citation>
    <scope>NUCLEOTIDE SEQUENCE [LARGE SCALE GENOMIC DNA]</scope>
    <source>
        <strain evidence="2">cv. Matina 1-6</strain>
    </source>
</reference>
<evidence type="ECO:0000313" key="1">
    <source>
        <dbReference type="EMBL" id="EOY27263.1"/>
    </source>
</evidence>
<proteinExistence type="predicted"/>
<organism evidence="1 2">
    <name type="scientific">Theobroma cacao</name>
    <name type="common">Cacao</name>
    <name type="synonym">Cocoa</name>
    <dbReference type="NCBI Taxonomy" id="3641"/>
    <lineage>
        <taxon>Eukaryota</taxon>
        <taxon>Viridiplantae</taxon>
        <taxon>Streptophyta</taxon>
        <taxon>Embryophyta</taxon>
        <taxon>Tracheophyta</taxon>
        <taxon>Spermatophyta</taxon>
        <taxon>Magnoliopsida</taxon>
        <taxon>eudicotyledons</taxon>
        <taxon>Gunneridae</taxon>
        <taxon>Pentapetalae</taxon>
        <taxon>rosids</taxon>
        <taxon>malvids</taxon>
        <taxon>Malvales</taxon>
        <taxon>Malvaceae</taxon>
        <taxon>Byttnerioideae</taxon>
        <taxon>Theobroma</taxon>
    </lineage>
</organism>
<sequence>MRKHESRSKAQRKQLQYYLTRAAVSLSRFLSWLAIYLNQLLIKLYIASPLNPCHREEGQIPLASRSWDCIPKVMKLINFSNFGYNNMMKGPPTPKLYLLH</sequence>
<gene>
    <name evidence="1" type="ORF">TCM_029143</name>
</gene>
<protein>
    <submittedName>
        <fullName evidence="1">Uncharacterized protein</fullName>
    </submittedName>
</protein>
<keyword evidence="2" id="KW-1185">Reference proteome</keyword>
<dbReference type="Proteomes" id="UP000026915">
    <property type="component" value="Chromosome 6"/>
</dbReference>
<dbReference type="Gramene" id="EOY27263">
    <property type="protein sequence ID" value="EOY27263"/>
    <property type="gene ID" value="TCM_029143"/>
</dbReference>
<evidence type="ECO:0000313" key="2">
    <source>
        <dbReference type="Proteomes" id="UP000026915"/>
    </source>
</evidence>